<organism evidence="3 4">
    <name type="scientific">Kitasatospora saccharophila</name>
    <dbReference type="NCBI Taxonomy" id="407973"/>
    <lineage>
        <taxon>Bacteria</taxon>
        <taxon>Bacillati</taxon>
        <taxon>Actinomycetota</taxon>
        <taxon>Actinomycetes</taxon>
        <taxon>Kitasatosporales</taxon>
        <taxon>Streptomycetaceae</taxon>
        <taxon>Kitasatospora</taxon>
    </lineage>
</organism>
<dbReference type="RefSeq" id="WP_344557042.1">
    <property type="nucleotide sequence ID" value="NZ_BAAANS010000055.1"/>
</dbReference>
<protein>
    <submittedName>
        <fullName evidence="3">Uncharacterized protein</fullName>
    </submittedName>
</protein>
<evidence type="ECO:0000313" key="3">
    <source>
        <dbReference type="EMBL" id="GAA2116806.1"/>
    </source>
</evidence>
<dbReference type="Pfam" id="PF25708">
    <property type="entry name" value="Phage_T7_Gp5_9"/>
    <property type="match status" value="1"/>
</dbReference>
<comment type="caution">
    <text evidence="3">The sequence shown here is derived from an EMBL/GenBank/DDBJ whole genome shotgun (WGS) entry which is preliminary data.</text>
</comment>
<dbReference type="Proteomes" id="UP001500897">
    <property type="component" value="Unassembled WGS sequence"/>
</dbReference>
<evidence type="ECO:0000256" key="1">
    <source>
        <dbReference type="SAM" id="Coils"/>
    </source>
</evidence>
<gene>
    <name evidence="3" type="ORF">GCM10009759_62680</name>
</gene>
<keyword evidence="4" id="KW-1185">Reference proteome</keyword>
<name>A0ABP5JKS5_9ACTN</name>
<dbReference type="EMBL" id="BAAANS010000055">
    <property type="protein sequence ID" value="GAA2116806.1"/>
    <property type="molecule type" value="Genomic_DNA"/>
</dbReference>
<accession>A0ABP5JKS5</accession>
<keyword evidence="1" id="KW-0175">Coiled coil</keyword>
<feature type="compositionally biased region" description="Polar residues" evidence="2">
    <location>
        <begin position="51"/>
        <end position="72"/>
    </location>
</feature>
<evidence type="ECO:0000256" key="2">
    <source>
        <dbReference type="SAM" id="MobiDB-lite"/>
    </source>
</evidence>
<proteinExistence type="predicted"/>
<feature type="region of interest" description="Disordered" evidence="2">
    <location>
        <begin position="51"/>
        <end position="83"/>
    </location>
</feature>
<dbReference type="InterPro" id="IPR058007">
    <property type="entry name" value="Gp5.9"/>
</dbReference>
<sequence>MTALTRPTGEGLAAALGFPPGYSLRPTACRDSGEEPPPQLGNLMVPFVSRWTNSSPQQASSPTLSPYVSRSASHPLHLPKESAMTPDRLSEIRALAASSTVDRQIAAALLELAEEVHRLQGRVDELEDNSRVLRALEAAGVDNWDGYEDACRLSID</sequence>
<feature type="coiled-coil region" evidence="1">
    <location>
        <begin position="109"/>
        <end position="136"/>
    </location>
</feature>
<evidence type="ECO:0000313" key="4">
    <source>
        <dbReference type="Proteomes" id="UP001500897"/>
    </source>
</evidence>
<reference evidence="4" key="1">
    <citation type="journal article" date="2019" name="Int. J. Syst. Evol. Microbiol.">
        <title>The Global Catalogue of Microorganisms (GCM) 10K type strain sequencing project: providing services to taxonomists for standard genome sequencing and annotation.</title>
        <authorList>
            <consortium name="The Broad Institute Genomics Platform"/>
            <consortium name="The Broad Institute Genome Sequencing Center for Infectious Disease"/>
            <person name="Wu L."/>
            <person name="Ma J."/>
        </authorList>
    </citation>
    <scope>NUCLEOTIDE SEQUENCE [LARGE SCALE GENOMIC DNA]</scope>
    <source>
        <strain evidence="4">JCM 14559</strain>
    </source>
</reference>